<protein>
    <submittedName>
        <fullName evidence="1">Uncharacterized protein</fullName>
    </submittedName>
</protein>
<sequence length="72" mass="7707">MTSVTVRDDGLAIGLDNLQTLTIRGPFRVVRAGKELAMTGFSTAVFGWRADGSRAPQPTKSYTSGTIDFVSL</sequence>
<evidence type="ECO:0000313" key="1">
    <source>
        <dbReference type="EMBL" id="TBT95039.1"/>
    </source>
</evidence>
<dbReference type="EMBL" id="SDMR01000007">
    <property type="protein sequence ID" value="TBT95039.1"/>
    <property type="molecule type" value="Genomic_DNA"/>
</dbReference>
<comment type="caution">
    <text evidence="1">The sequence shown here is derived from an EMBL/GenBank/DDBJ whole genome shotgun (WGS) entry which is preliminary data.</text>
</comment>
<dbReference type="AlphaFoldDB" id="A0A4Q9KMQ7"/>
<name>A0A4Q9KMQ7_PROTD</name>
<dbReference type="RefSeq" id="WP_131171876.1">
    <property type="nucleotide sequence ID" value="NZ_FXTL01000006.1"/>
</dbReference>
<organism evidence="1 2">
    <name type="scientific">Propioniciclava tarda</name>
    <dbReference type="NCBI Taxonomy" id="433330"/>
    <lineage>
        <taxon>Bacteria</taxon>
        <taxon>Bacillati</taxon>
        <taxon>Actinomycetota</taxon>
        <taxon>Actinomycetes</taxon>
        <taxon>Propionibacteriales</taxon>
        <taxon>Propionibacteriaceae</taxon>
        <taxon>Propioniciclava</taxon>
    </lineage>
</organism>
<dbReference type="Proteomes" id="UP000291933">
    <property type="component" value="Unassembled WGS sequence"/>
</dbReference>
<gene>
    <name evidence="1" type="ORF">ET996_07135</name>
</gene>
<proteinExistence type="predicted"/>
<accession>A0A4Q9KMQ7</accession>
<evidence type="ECO:0000313" key="2">
    <source>
        <dbReference type="Proteomes" id="UP000291933"/>
    </source>
</evidence>
<reference evidence="1 2" key="1">
    <citation type="submission" date="2019-01" db="EMBL/GenBank/DDBJ databases">
        <title>Lactibacter flavus gen. nov., sp. nov., a novel bacterium of the family Propionibacteriaceae isolated from raw milk and dairy products.</title>
        <authorList>
            <person name="Huptas C."/>
            <person name="Wenning M."/>
            <person name="Breitenwieser F."/>
            <person name="Doll E."/>
            <person name="Von Neubeck M."/>
            <person name="Busse H.-J."/>
            <person name="Scherer S."/>
        </authorList>
    </citation>
    <scope>NUCLEOTIDE SEQUENCE [LARGE SCALE GENOMIC DNA]</scope>
    <source>
        <strain evidence="1 2">DSM 22130</strain>
    </source>
</reference>
<keyword evidence="2" id="KW-1185">Reference proteome</keyword>